<accession>A0A8T0NBF6</accession>
<dbReference type="PANTHER" id="PTHR33306:SF40">
    <property type="entry name" value="EXPRESSED PROTEIN"/>
    <property type="match status" value="1"/>
</dbReference>
<proteinExistence type="predicted"/>
<evidence type="ECO:0000313" key="4">
    <source>
        <dbReference type="Proteomes" id="UP000823388"/>
    </source>
</evidence>
<dbReference type="EMBL" id="CM029053">
    <property type="protein sequence ID" value="KAG2544376.1"/>
    <property type="molecule type" value="Genomic_DNA"/>
</dbReference>
<reference evidence="3" key="1">
    <citation type="submission" date="2020-05" db="EMBL/GenBank/DDBJ databases">
        <title>WGS assembly of Panicum virgatum.</title>
        <authorList>
            <person name="Lovell J.T."/>
            <person name="Jenkins J."/>
            <person name="Shu S."/>
            <person name="Juenger T.E."/>
            <person name="Schmutz J."/>
        </authorList>
    </citation>
    <scope>NUCLEOTIDE SEQUENCE</scope>
    <source>
        <strain evidence="3">AP13</strain>
    </source>
</reference>
<name>A0A8T0NBF6_PANVG</name>
<feature type="transmembrane region" description="Helical" evidence="2">
    <location>
        <begin position="193"/>
        <end position="211"/>
    </location>
</feature>
<feature type="region of interest" description="Disordered" evidence="1">
    <location>
        <begin position="120"/>
        <end position="146"/>
    </location>
</feature>
<gene>
    <name evidence="3" type="ORF">PVAP13_9KG020620</name>
</gene>
<keyword evidence="2" id="KW-0472">Membrane</keyword>
<sequence length="310" mass="35043">MDMLGRGREERNREDGRVRRRRQPSSVYVGWATAIPLLLRLCNSSSLGRIATSLGLLFRFLFFFLHSKKKNQGNRWRWRQARHIFSGHPLALLAWIGLDELASDRSSSSLLFFLSLSLPTPPSKKKSSFLSPKKKLKQGIGPIPPPPQKLNSLPAATVPYMHMSSSWLHYSDRRGPRSWTARALSSCSLPPPALLAFFAIVVFFLAVSGYVDYKAIERRAEIGARVFAAPLALAAAFLLFAALSWRRRYWQATIRRRRAHQHHLTTPAPPATSGSPWGVALAVAILLLMVSFQPAVHSMWFRPLWDTDDY</sequence>
<dbReference type="Proteomes" id="UP000823388">
    <property type="component" value="Chromosome 9K"/>
</dbReference>
<keyword evidence="4" id="KW-1185">Reference proteome</keyword>
<feature type="transmembrane region" description="Helical" evidence="2">
    <location>
        <begin position="277"/>
        <end position="296"/>
    </location>
</feature>
<evidence type="ECO:0000256" key="2">
    <source>
        <dbReference type="SAM" id="Phobius"/>
    </source>
</evidence>
<feature type="compositionally biased region" description="Basic residues" evidence="1">
    <location>
        <begin position="123"/>
        <end position="137"/>
    </location>
</feature>
<protein>
    <submittedName>
        <fullName evidence="3">Uncharacterized protein</fullName>
    </submittedName>
</protein>
<organism evidence="3 4">
    <name type="scientific">Panicum virgatum</name>
    <name type="common">Blackwell switchgrass</name>
    <dbReference type="NCBI Taxonomy" id="38727"/>
    <lineage>
        <taxon>Eukaryota</taxon>
        <taxon>Viridiplantae</taxon>
        <taxon>Streptophyta</taxon>
        <taxon>Embryophyta</taxon>
        <taxon>Tracheophyta</taxon>
        <taxon>Spermatophyta</taxon>
        <taxon>Magnoliopsida</taxon>
        <taxon>Liliopsida</taxon>
        <taxon>Poales</taxon>
        <taxon>Poaceae</taxon>
        <taxon>PACMAD clade</taxon>
        <taxon>Panicoideae</taxon>
        <taxon>Panicodae</taxon>
        <taxon>Paniceae</taxon>
        <taxon>Panicinae</taxon>
        <taxon>Panicum</taxon>
        <taxon>Panicum sect. Hiantes</taxon>
    </lineage>
</organism>
<feature type="transmembrane region" description="Helical" evidence="2">
    <location>
        <begin position="223"/>
        <end position="245"/>
    </location>
</feature>
<comment type="caution">
    <text evidence="3">The sequence shown here is derived from an EMBL/GenBank/DDBJ whole genome shotgun (WGS) entry which is preliminary data.</text>
</comment>
<dbReference type="AlphaFoldDB" id="A0A8T0NBF6"/>
<keyword evidence="2" id="KW-0812">Transmembrane</keyword>
<dbReference type="PANTHER" id="PTHR33306">
    <property type="entry name" value="EXPRESSED PROTEIN-RELATED-RELATED"/>
    <property type="match status" value="1"/>
</dbReference>
<evidence type="ECO:0000313" key="3">
    <source>
        <dbReference type="EMBL" id="KAG2544376.1"/>
    </source>
</evidence>
<keyword evidence="2" id="KW-1133">Transmembrane helix</keyword>
<evidence type="ECO:0000256" key="1">
    <source>
        <dbReference type="SAM" id="MobiDB-lite"/>
    </source>
</evidence>